<accession>A0A5V4TRM6</accession>
<protein>
    <submittedName>
        <fullName evidence="1">Uncharacterized protein</fullName>
    </submittedName>
</protein>
<dbReference type="EMBL" id="AAHBTL010000288">
    <property type="protein sequence ID" value="EBU3496302.1"/>
    <property type="molecule type" value="Genomic_DNA"/>
</dbReference>
<gene>
    <name evidence="1" type="ORF">CVP28_23660</name>
</gene>
<proteinExistence type="predicted"/>
<organism evidence="1">
    <name type="scientific">Salmonella enterica</name>
    <name type="common">Salmonella choleraesuis</name>
    <dbReference type="NCBI Taxonomy" id="28901"/>
    <lineage>
        <taxon>Bacteria</taxon>
        <taxon>Pseudomonadati</taxon>
        <taxon>Pseudomonadota</taxon>
        <taxon>Gammaproteobacteria</taxon>
        <taxon>Enterobacterales</taxon>
        <taxon>Enterobacteriaceae</taxon>
        <taxon>Salmonella</taxon>
    </lineage>
</organism>
<dbReference type="AlphaFoldDB" id="A0A5V4TRM6"/>
<feature type="non-terminal residue" evidence="1">
    <location>
        <position position="70"/>
    </location>
</feature>
<name>A0A5V4TRM6_SALER</name>
<comment type="caution">
    <text evidence="1">The sequence shown here is derived from an EMBL/GenBank/DDBJ whole genome shotgun (WGS) entry which is preliminary data.</text>
</comment>
<evidence type="ECO:0000313" key="1">
    <source>
        <dbReference type="EMBL" id="EBU3496302.1"/>
    </source>
</evidence>
<reference evidence="1" key="1">
    <citation type="submission" date="2018-07" db="EMBL/GenBank/DDBJ databases">
        <authorList>
            <consortium name="GenomeTrakr network: Whole genome sequencing for foodborne pathogen traceback"/>
        </authorList>
    </citation>
    <scope>NUCLEOTIDE SEQUENCE</scope>
    <source>
        <strain evidence="1">CFSAN071823</strain>
    </source>
</reference>
<sequence length="70" mass="8329">MPLFTITVIRKFSVIYLHVRPEVGYQYGKNNMIRIIKDIFHPSPKDTLKRAKFVIYTLSSWIILFTIMPK</sequence>